<comment type="pathway">
    <text evidence="6 10">Carbohydrate degradation; glycolysis; pyruvate from D-glyceraldehyde 3-phosphate: step 3/5.</text>
</comment>
<dbReference type="UniPathway" id="UPA00109">
    <property type="reaction ID" value="UER00186"/>
</dbReference>
<comment type="subunit">
    <text evidence="6">Homodimer.</text>
</comment>
<reference evidence="11 12" key="1">
    <citation type="submission" date="2018-05" db="EMBL/GenBank/DDBJ databases">
        <authorList>
            <person name="Lanie J.A."/>
            <person name="Ng W.-L."/>
            <person name="Kazmierczak K.M."/>
            <person name="Andrzejewski T.M."/>
            <person name="Davidsen T.M."/>
            <person name="Wayne K.J."/>
            <person name="Tettelin H."/>
            <person name="Glass J.I."/>
            <person name="Rusch D."/>
            <person name="Podicherti R."/>
            <person name="Tsui H.-C.T."/>
            <person name="Winkler M.E."/>
        </authorList>
    </citation>
    <scope>NUCLEOTIDE SEQUENCE [LARGE SCALE GENOMIC DNA]</scope>
    <source>
        <strain evidence="11 12">BUT-10</strain>
    </source>
</reference>
<dbReference type="HAMAP" id="MF_01039">
    <property type="entry name" value="PGAM_GpmA"/>
    <property type="match status" value="1"/>
</dbReference>
<feature type="binding site" evidence="6 8">
    <location>
        <begin position="87"/>
        <end position="90"/>
    </location>
    <ligand>
        <name>substrate</name>
    </ligand>
</feature>
<dbReference type="InterPro" id="IPR029033">
    <property type="entry name" value="His_PPase_superfam"/>
</dbReference>
<feature type="active site" description="Proton donor/acceptor" evidence="6 7">
    <location>
        <position position="87"/>
    </location>
</feature>
<evidence type="ECO:0000256" key="5">
    <source>
        <dbReference type="ARBA" id="ARBA00023235"/>
    </source>
</evidence>
<feature type="binding site" evidence="6 8">
    <location>
        <begin position="8"/>
        <end position="15"/>
    </location>
    <ligand>
        <name>substrate</name>
    </ligand>
</feature>
<sequence length="237" mass="26030">MPTLILLRHGQSQWNLEDRFTGWVDVDLTPQGEAEAKKGGELIKAAGVAVDRVFTSVLTRAIRTSWLALHAAGQTFVPEVKDWRLNERHYGGLTGLNKTETAAKHGADQVKVWRRSYDIPPPELAPGGEYDFAKDRRYAGAVLPNTESLKTTLVRVQPYWESDITPCLKRGETLLVAAHGNSLRAIVKLLFQVSDDAIVGVEIPTGNPLVIELDASLKPTSARYLDEARATALPAIP</sequence>
<dbReference type="CDD" id="cd07067">
    <property type="entry name" value="HP_PGM_like"/>
    <property type="match status" value="1"/>
</dbReference>
<keyword evidence="3 6" id="KW-0312">Gluconeogenesis</keyword>
<comment type="caution">
    <text evidence="11">The sequence shown here is derived from an EMBL/GenBank/DDBJ whole genome shotgun (WGS) entry which is preliminary data.</text>
</comment>
<comment type="function">
    <text evidence="6 10">Catalyzes the interconversion of 2-phosphoglycerate and 3-phosphoglycerate.</text>
</comment>
<dbReference type="NCBIfam" id="TIGR01258">
    <property type="entry name" value="pgm_1"/>
    <property type="match status" value="1"/>
</dbReference>
<name>A0A328BEH3_9CAUL</name>
<evidence type="ECO:0000256" key="10">
    <source>
        <dbReference type="RuleBase" id="RU004512"/>
    </source>
</evidence>
<evidence type="ECO:0000256" key="8">
    <source>
        <dbReference type="PIRSR" id="PIRSR613078-2"/>
    </source>
</evidence>
<feature type="binding site" evidence="6 8">
    <location>
        <position position="98"/>
    </location>
    <ligand>
        <name>substrate</name>
    </ligand>
</feature>
<dbReference type="NCBIfam" id="NF010713">
    <property type="entry name" value="PRK14115.1"/>
    <property type="match status" value="1"/>
</dbReference>
<feature type="binding site" evidence="6 8">
    <location>
        <begin position="180"/>
        <end position="181"/>
    </location>
    <ligand>
        <name>substrate</name>
    </ligand>
</feature>
<keyword evidence="12" id="KW-1185">Reference proteome</keyword>
<dbReference type="EC" id="5.4.2.11" evidence="6 10"/>
<evidence type="ECO:0000256" key="1">
    <source>
        <dbReference type="ARBA" id="ARBA00000380"/>
    </source>
</evidence>
<dbReference type="Pfam" id="PF00300">
    <property type="entry name" value="His_Phos_1"/>
    <property type="match status" value="1"/>
</dbReference>
<dbReference type="OrthoDB" id="9781415at2"/>
<evidence type="ECO:0000313" key="12">
    <source>
        <dbReference type="Proteomes" id="UP000249524"/>
    </source>
</evidence>
<evidence type="ECO:0000256" key="4">
    <source>
        <dbReference type="ARBA" id="ARBA00023152"/>
    </source>
</evidence>
<evidence type="ECO:0000256" key="9">
    <source>
        <dbReference type="PIRSR" id="PIRSR613078-3"/>
    </source>
</evidence>
<evidence type="ECO:0000256" key="6">
    <source>
        <dbReference type="HAMAP-Rule" id="MF_01039"/>
    </source>
</evidence>
<feature type="binding site" evidence="6 8">
    <location>
        <begin position="21"/>
        <end position="22"/>
    </location>
    <ligand>
        <name>substrate</name>
    </ligand>
</feature>
<comment type="catalytic activity">
    <reaction evidence="1 6 10">
        <text>(2R)-2-phosphoglycerate = (2R)-3-phosphoglycerate</text>
        <dbReference type="Rhea" id="RHEA:15901"/>
        <dbReference type="ChEBI" id="CHEBI:58272"/>
        <dbReference type="ChEBI" id="CHEBI:58289"/>
        <dbReference type="EC" id="5.4.2.11"/>
    </reaction>
</comment>
<dbReference type="Proteomes" id="UP000249524">
    <property type="component" value="Unassembled WGS sequence"/>
</dbReference>
<dbReference type="GO" id="GO:0006096">
    <property type="term" value="P:glycolytic process"/>
    <property type="evidence" value="ECO:0007669"/>
    <property type="project" value="UniProtKB-UniRule"/>
</dbReference>
<proteinExistence type="inferred from homology"/>
<accession>A0A328BEH3</accession>
<feature type="binding site" evidence="6 8">
    <location>
        <begin position="114"/>
        <end position="115"/>
    </location>
    <ligand>
        <name>substrate</name>
    </ligand>
</feature>
<dbReference type="InterPro" id="IPR001345">
    <property type="entry name" value="PG/BPGM_mutase_AS"/>
</dbReference>
<feature type="binding site" evidence="6 8">
    <location>
        <position position="60"/>
    </location>
    <ligand>
        <name>substrate</name>
    </ligand>
</feature>
<dbReference type="PANTHER" id="PTHR11931">
    <property type="entry name" value="PHOSPHOGLYCERATE MUTASE"/>
    <property type="match status" value="1"/>
</dbReference>
<feature type="site" description="Transition state stabilizer" evidence="6 9">
    <location>
        <position position="179"/>
    </location>
</feature>
<dbReference type="GO" id="GO:0004619">
    <property type="term" value="F:phosphoglycerate mutase activity"/>
    <property type="evidence" value="ECO:0007669"/>
    <property type="project" value="UniProtKB-UniRule"/>
</dbReference>
<organism evidence="11 12">
    <name type="scientific">Phenylobacterium kunshanense</name>
    <dbReference type="NCBI Taxonomy" id="1445034"/>
    <lineage>
        <taxon>Bacteria</taxon>
        <taxon>Pseudomonadati</taxon>
        <taxon>Pseudomonadota</taxon>
        <taxon>Alphaproteobacteria</taxon>
        <taxon>Caulobacterales</taxon>
        <taxon>Caulobacteraceae</taxon>
        <taxon>Phenylobacterium</taxon>
    </lineage>
</organism>
<dbReference type="Gene3D" id="3.40.50.1240">
    <property type="entry name" value="Phosphoglycerate mutase-like"/>
    <property type="match status" value="1"/>
</dbReference>
<evidence type="ECO:0000256" key="7">
    <source>
        <dbReference type="PIRSR" id="PIRSR613078-1"/>
    </source>
</evidence>
<keyword evidence="4 6" id="KW-0324">Glycolysis</keyword>
<dbReference type="EMBL" id="QFYS01000005">
    <property type="protein sequence ID" value="RAK64841.1"/>
    <property type="molecule type" value="Genomic_DNA"/>
</dbReference>
<gene>
    <name evidence="6" type="primary">gpmA</name>
    <name evidence="11" type="ORF">DJ019_12530</name>
</gene>
<dbReference type="InterPro" id="IPR013078">
    <property type="entry name" value="His_Pase_superF_clade-1"/>
</dbReference>
<dbReference type="InterPro" id="IPR005952">
    <property type="entry name" value="Phosphogly_mut1"/>
</dbReference>
<dbReference type="GO" id="GO:0006094">
    <property type="term" value="P:gluconeogenesis"/>
    <property type="evidence" value="ECO:0007669"/>
    <property type="project" value="UniProtKB-UniRule"/>
</dbReference>
<dbReference type="PROSITE" id="PS00175">
    <property type="entry name" value="PG_MUTASE"/>
    <property type="match status" value="1"/>
</dbReference>
<dbReference type="SUPFAM" id="SSF53254">
    <property type="entry name" value="Phosphoglycerate mutase-like"/>
    <property type="match status" value="1"/>
</dbReference>
<evidence type="ECO:0000256" key="2">
    <source>
        <dbReference type="ARBA" id="ARBA00006717"/>
    </source>
</evidence>
<keyword evidence="5 6" id="KW-0413">Isomerase</keyword>
<evidence type="ECO:0000256" key="3">
    <source>
        <dbReference type="ARBA" id="ARBA00022432"/>
    </source>
</evidence>
<dbReference type="RefSeq" id="WP_111276379.1">
    <property type="nucleotide sequence ID" value="NZ_QFYS01000005.1"/>
</dbReference>
<dbReference type="FunFam" id="3.40.50.1240:FF:000003">
    <property type="entry name" value="2,3-bisphosphoglycerate-dependent phosphoglycerate mutase"/>
    <property type="match status" value="1"/>
</dbReference>
<feature type="active site" description="Tele-phosphohistidine intermediate" evidence="6 7">
    <location>
        <position position="9"/>
    </location>
</feature>
<dbReference type="SMART" id="SM00855">
    <property type="entry name" value="PGAM"/>
    <property type="match status" value="1"/>
</dbReference>
<protein>
    <recommendedName>
        <fullName evidence="6 10">2,3-bisphosphoglycerate-dependent phosphoglycerate mutase</fullName>
        <shortName evidence="6">BPG-dependent PGAM</shortName>
        <shortName evidence="6">PGAM</shortName>
        <shortName evidence="6">Phosphoglyceromutase</shortName>
        <shortName evidence="6">dPGM</shortName>
        <ecNumber evidence="6 10">5.4.2.11</ecNumber>
    </recommendedName>
</protein>
<evidence type="ECO:0000313" key="11">
    <source>
        <dbReference type="EMBL" id="RAK64841.1"/>
    </source>
</evidence>
<comment type="similarity">
    <text evidence="2 6">Belongs to the phosphoglycerate mutase family. BPG-dependent PGAM subfamily.</text>
</comment>
<dbReference type="AlphaFoldDB" id="A0A328BEH3"/>